<gene>
    <name evidence="2" type="ORF">GCM10010470_01190</name>
</gene>
<evidence type="ECO:0000313" key="3">
    <source>
        <dbReference type="Proteomes" id="UP001500979"/>
    </source>
</evidence>
<dbReference type="InterPro" id="IPR023631">
    <property type="entry name" value="Amidase_dom"/>
</dbReference>
<reference evidence="2 3" key="1">
    <citation type="journal article" date="2019" name="Int. J. Syst. Evol. Microbiol.">
        <title>The Global Catalogue of Microorganisms (GCM) 10K type strain sequencing project: providing services to taxonomists for standard genome sequencing and annotation.</title>
        <authorList>
            <consortium name="The Broad Institute Genomics Platform"/>
            <consortium name="The Broad Institute Genome Sequencing Center for Infectious Disease"/>
            <person name="Wu L."/>
            <person name="Ma J."/>
        </authorList>
    </citation>
    <scope>NUCLEOTIDE SEQUENCE [LARGE SCALE GENOMIC DNA]</scope>
    <source>
        <strain evidence="2 3">JCM 9383</strain>
    </source>
</reference>
<organism evidence="2 3">
    <name type="scientific">Saccharopolyspora taberi</name>
    <dbReference type="NCBI Taxonomy" id="60895"/>
    <lineage>
        <taxon>Bacteria</taxon>
        <taxon>Bacillati</taxon>
        <taxon>Actinomycetota</taxon>
        <taxon>Actinomycetes</taxon>
        <taxon>Pseudonocardiales</taxon>
        <taxon>Pseudonocardiaceae</taxon>
        <taxon>Saccharopolyspora</taxon>
    </lineage>
</organism>
<comment type="caution">
    <text evidence="2">The sequence shown here is derived from an EMBL/GenBank/DDBJ whole genome shotgun (WGS) entry which is preliminary data.</text>
</comment>
<evidence type="ECO:0000313" key="2">
    <source>
        <dbReference type="EMBL" id="GAA2773276.1"/>
    </source>
</evidence>
<dbReference type="InterPro" id="IPR000120">
    <property type="entry name" value="Amidase"/>
</dbReference>
<protein>
    <submittedName>
        <fullName evidence="2">Asp-tRNA(Asn)/Glu-tRNA(Gln) amidotransferase GatCAB subunit A</fullName>
    </submittedName>
</protein>
<dbReference type="PANTHER" id="PTHR11895">
    <property type="entry name" value="TRANSAMIDASE"/>
    <property type="match status" value="1"/>
</dbReference>
<evidence type="ECO:0000259" key="1">
    <source>
        <dbReference type="Pfam" id="PF01425"/>
    </source>
</evidence>
<dbReference type="PROSITE" id="PS00571">
    <property type="entry name" value="AMIDASES"/>
    <property type="match status" value="1"/>
</dbReference>
<feature type="domain" description="Amidase" evidence="1">
    <location>
        <begin position="23"/>
        <end position="444"/>
    </location>
</feature>
<dbReference type="Proteomes" id="UP001500979">
    <property type="component" value="Unassembled WGS sequence"/>
</dbReference>
<dbReference type="InterPro" id="IPR020556">
    <property type="entry name" value="Amidase_CS"/>
</dbReference>
<name>A0ABN3UZX9_9PSEU</name>
<dbReference type="InterPro" id="IPR036928">
    <property type="entry name" value="AS_sf"/>
</dbReference>
<dbReference type="Gene3D" id="3.90.1300.10">
    <property type="entry name" value="Amidase signature (AS) domain"/>
    <property type="match status" value="1"/>
</dbReference>
<dbReference type="PANTHER" id="PTHR11895:SF176">
    <property type="entry name" value="AMIDASE AMID-RELATED"/>
    <property type="match status" value="1"/>
</dbReference>
<dbReference type="Pfam" id="PF01425">
    <property type="entry name" value="Amidase"/>
    <property type="match status" value="1"/>
</dbReference>
<dbReference type="RefSeq" id="WP_344677306.1">
    <property type="nucleotide sequence ID" value="NZ_BAAAUX010000001.1"/>
</dbReference>
<keyword evidence="3" id="KW-1185">Reference proteome</keyword>
<proteinExistence type="predicted"/>
<dbReference type="SUPFAM" id="SSF75304">
    <property type="entry name" value="Amidase signature (AS) enzymes"/>
    <property type="match status" value="1"/>
</dbReference>
<sequence length="468" mass="48860">MLNSIADAGRALRAGEVTSVGLLDAATAAADRADGVLGVYLTRFREPALEAARRADRELAEGLDRGPLHGIPVGVKDLIAAAEGPTTAQSLVLGDGWGAGVDAAVVARVRDAGGVITGKTTTMEFGCGLPDPSKPFPVPRNPWNTGRWAGGSSSGTASGVATGMFLAGLGSDTAGSIRMPAAFCGVTGLLPTFGRVPRSGCVPLAYSLDRIGPLARTARDCGVLLEVISGHDPADPDSARARFENPAADADLTGLRVGVVREGHFPPDADPALATAFDDAVAVLEELGAETTEVRLPYREEMVAAVVISACCEGMAHHRAELVERWSDFTVAARGLLAAGALVSGADYVQAQRARRVAQAALSELFGRVDVIVCPTASVGAPWFEELVNEFGHQDNEKLFSKLYTPYWNSVANPVLAVPIGSTDDGRPLSMQLAGKLFDDASVLRVGDAFQQRTGWHLRTPDLTAEVA</sequence>
<accession>A0ABN3UZX9</accession>
<dbReference type="EMBL" id="BAAAUX010000001">
    <property type="protein sequence ID" value="GAA2773276.1"/>
    <property type="molecule type" value="Genomic_DNA"/>
</dbReference>